<keyword evidence="3" id="KW-1185">Reference proteome</keyword>
<keyword evidence="1" id="KW-0732">Signal</keyword>
<dbReference type="STRING" id="1194090.SAMN05443144_12742"/>
<dbReference type="AlphaFoldDB" id="A0A1M5JL16"/>
<dbReference type="RefSeq" id="WP_073067875.1">
    <property type="nucleotide sequence ID" value="NZ_FQUS01000027.1"/>
</dbReference>
<dbReference type="OrthoDB" id="2540540at2"/>
<proteinExistence type="predicted"/>
<evidence type="ECO:0000313" key="2">
    <source>
        <dbReference type="EMBL" id="SHG40959.1"/>
    </source>
</evidence>
<sequence length="411" mass="46411">MIKKLLFLFLFFFSVHGLARGDAGTWTVTVTAGEFDRQNTVVTFLLPGRVADGIYGMKMKDSRNHTVYAQVDDNRAHFILEELPAGESVTYILDTGATVETDAMAGVTREVAGPSVTFRGEGRELLSYFYEESPVPGEIAPRFRRAGYIHPVYTPGGVRVTQHFNPSRPHQYGIWSAWSKTEFQGRMPEFWGAHEDGGRVVADTIALSGEGPVFSGFRAKHRYVDFSAPEPVTALNEQWDTFVYFLGGDKDYYFFDLHITESANTAKPVRILQHKYGYGGINIRGHEEWIGERAMNFMTSGGYSREEVVGERIRWSYLWGDIQGKTAGIGLLAHPQNDNHPLSVFINQEGEPFFSYGPLPLKSIIIEAGTPRITKYRFVVQDGKPDPQQLEQWWNDYAYPPGVTVRKKQNK</sequence>
<dbReference type="Proteomes" id="UP000184041">
    <property type="component" value="Unassembled WGS sequence"/>
</dbReference>
<name>A0A1M5JL16_9BACT</name>
<gene>
    <name evidence="2" type="ORF">SAMN05443144_12742</name>
</gene>
<evidence type="ECO:0000256" key="1">
    <source>
        <dbReference type="SAM" id="SignalP"/>
    </source>
</evidence>
<feature type="signal peptide" evidence="1">
    <location>
        <begin position="1"/>
        <end position="19"/>
    </location>
</feature>
<protein>
    <submittedName>
        <fullName evidence="2">Methane oxygenase PmoA</fullName>
    </submittedName>
</protein>
<dbReference type="InterPro" id="IPR029475">
    <property type="entry name" value="DUF6807"/>
</dbReference>
<organism evidence="2 3">
    <name type="scientific">Fodinibius roseus</name>
    <dbReference type="NCBI Taxonomy" id="1194090"/>
    <lineage>
        <taxon>Bacteria</taxon>
        <taxon>Pseudomonadati</taxon>
        <taxon>Balneolota</taxon>
        <taxon>Balneolia</taxon>
        <taxon>Balneolales</taxon>
        <taxon>Balneolaceae</taxon>
        <taxon>Fodinibius</taxon>
    </lineage>
</organism>
<feature type="chain" id="PRO_5012906315" evidence="1">
    <location>
        <begin position="20"/>
        <end position="411"/>
    </location>
</feature>
<reference evidence="2 3" key="1">
    <citation type="submission" date="2016-11" db="EMBL/GenBank/DDBJ databases">
        <authorList>
            <person name="Jaros S."/>
            <person name="Januszkiewicz K."/>
            <person name="Wedrychowicz H."/>
        </authorList>
    </citation>
    <scope>NUCLEOTIDE SEQUENCE [LARGE SCALE GENOMIC DNA]</scope>
    <source>
        <strain evidence="2 3">DSM 21986</strain>
    </source>
</reference>
<dbReference type="EMBL" id="FQUS01000027">
    <property type="protein sequence ID" value="SHG40959.1"/>
    <property type="molecule type" value="Genomic_DNA"/>
</dbReference>
<dbReference type="Pfam" id="PF14100">
    <property type="entry name" value="DUF6807"/>
    <property type="match status" value="1"/>
</dbReference>
<accession>A0A1M5JL16</accession>
<evidence type="ECO:0000313" key="3">
    <source>
        <dbReference type="Proteomes" id="UP000184041"/>
    </source>
</evidence>